<dbReference type="Proteomes" id="UP000054266">
    <property type="component" value="Unassembled WGS sequence"/>
</dbReference>
<evidence type="ECO:0000313" key="2">
    <source>
        <dbReference type="Proteomes" id="UP000054266"/>
    </source>
</evidence>
<dbReference type="HOGENOM" id="CLU_014886_0_0_1"/>
<dbReference type="AlphaFoldDB" id="A0A0D2FBK7"/>
<reference evidence="1 2" key="1">
    <citation type="submission" date="2015-01" db="EMBL/GenBank/DDBJ databases">
        <title>The Genome Sequence of Capronia semiimmersa CBS27337.</title>
        <authorList>
            <consortium name="The Broad Institute Genomics Platform"/>
            <person name="Cuomo C."/>
            <person name="de Hoog S."/>
            <person name="Gorbushina A."/>
            <person name="Stielow B."/>
            <person name="Teixiera M."/>
            <person name="Abouelleil A."/>
            <person name="Chapman S.B."/>
            <person name="Priest M."/>
            <person name="Young S.K."/>
            <person name="Wortman J."/>
            <person name="Nusbaum C."/>
            <person name="Birren B."/>
        </authorList>
    </citation>
    <scope>NUCLEOTIDE SEQUENCE [LARGE SCALE GENOMIC DNA]</scope>
    <source>
        <strain evidence="1 2">CBS 27337</strain>
    </source>
</reference>
<proteinExistence type="predicted"/>
<name>A0A0D2FBK7_9EURO</name>
<protein>
    <submittedName>
        <fullName evidence="1">Uncharacterized protein</fullName>
    </submittedName>
</protein>
<gene>
    <name evidence="1" type="ORF">PV04_07661</name>
</gene>
<keyword evidence="2" id="KW-1185">Reference proteome</keyword>
<organism evidence="1 2">
    <name type="scientific">Phialophora macrospora</name>
    <dbReference type="NCBI Taxonomy" id="1851006"/>
    <lineage>
        <taxon>Eukaryota</taxon>
        <taxon>Fungi</taxon>
        <taxon>Dikarya</taxon>
        <taxon>Ascomycota</taxon>
        <taxon>Pezizomycotina</taxon>
        <taxon>Eurotiomycetes</taxon>
        <taxon>Chaetothyriomycetidae</taxon>
        <taxon>Chaetothyriales</taxon>
        <taxon>Herpotrichiellaceae</taxon>
        <taxon>Phialophora</taxon>
    </lineage>
</organism>
<evidence type="ECO:0000313" key="1">
    <source>
        <dbReference type="EMBL" id="KIW65398.1"/>
    </source>
</evidence>
<dbReference type="EMBL" id="KN846960">
    <property type="protein sequence ID" value="KIW65398.1"/>
    <property type="molecule type" value="Genomic_DNA"/>
</dbReference>
<sequence length="906" mass="102062">MSGVEAIIGLAAGGAGLVSLGIQLIESTTKLKRIYRAAQDAPTTLSRLTFDLETMAMALHQLDQRRQAGTPTEALLARCIIACRQSTGEVKELVDKLETCMARHTKFGGKLYTAFKQHDVRGLLDNLENAKSSLHFAYTMYLAEEQALRDRAHSNMLMVQSTMICDMKTQMMVRNASLSDQLTLVAQPSGGSQHQLGDPETRRTLASSLCGSAPSSEDEEGSLVLERTDTCNRPRKYASTKNAKSRFRVTLRLPDWICRRTYDIALLQLQCGWDVLLRTYNVVSYDSPIFRFIRNGDLAGIRRLIESGNATPLDVVQNVFSVGLLGSFGPWRTLLEEAAFFGNADISRYLLSQATWPDHDTVLSRALGVFSYWNCSGLEQDPSEMYRLFMAESDFDAAIDNGLRYGWLQFCNTAEILEAILQNQACKLDARPVQTRFEIASRLEATDAASFLKCIGLDSSDPKLASLRNSKGKTMIHVVAHHLRLYWELFDELFDECSQRIEGWLDLGVSVLKNGADPSSLAELEEPWLTCGEILETDTDPPARPPCKSPKGSYITPLLLVLNIDPNQDGFRFGVPEDKLSHLRLWAAIMQRAGLDLCRYGAGEYEIWKSFGVVDFSQNLGDGSHYQRMLELLYGATPEQWSFGVCHTWSISLYKLQQPPGAFPKQAVVPLTIAWLPTRMENDEGPWTLVEEKRHVTNDGDVEDLARYSPEPFNDLVDAYQDDAGVIMLMQHRASRGRCTRIRSHSQPPSLRQRERAYYAKQNSFAHPWLPCYHLCPGAPSWRFDCLGDDSSEVYQEISILGDSKPWPVFHVRSCVKGINSGRSSVQQSSLWQSWSFLADIVRCQNYAVYRGRGAYHMHDCLWPEVCRDFHVERLNVPEDLRDYHPWREYVSDDDDDGENGSSAGP</sequence>
<accession>A0A0D2FBK7</accession>